<keyword evidence="4" id="KW-0862">Zinc</keyword>
<dbReference type="Gene3D" id="3.90.180.10">
    <property type="entry name" value="Medium-chain alcohol dehydrogenases, catalytic domain"/>
    <property type="match status" value="1"/>
</dbReference>
<dbReference type="FunFam" id="3.40.50.720:FF:000039">
    <property type="entry name" value="Alcohol dehydrogenase AdhP"/>
    <property type="match status" value="1"/>
</dbReference>
<dbReference type="Gene3D" id="3.40.50.720">
    <property type="entry name" value="NAD(P)-binding Rossmann-like Domain"/>
    <property type="match status" value="1"/>
</dbReference>
<dbReference type="SUPFAM" id="SSF51735">
    <property type="entry name" value="NAD(P)-binding Rossmann-fold domains"/>
    <property type="match status" value="1"/>
</dbReference>
<sequence length="368" mass="38369">MGEIVEVPKQAKAIVYDNPGTVSTKVVTVDVPEPGAGEVLINLTHSGVCHSDYGIMTNSWKNLPAPTQAGQVGGHEGVGKVVKLGSGTEGSGIKLGDRVGVKWLSYACGSCEPCAAGVDACCVKSRVSGYYSPGTFQQYILGPASYVTPIPDSVPSDVAAPLLCAGVTVYSALKRSRAKPGNWVIISGAGGGLGHIATQLGSRGLGYRIIGIDHGSKQDIVLESGAEHFIDITQFTDNGPKGGELAKHVQSLTGGLGAHAVIVCTSSNAAYTQGMHLLRMNGVLVCVGIPENEPHPIGSAFPAYLIGKQLSIVGSAVGTKRESIETMDFAARGIIKVHFRTEKMDALTDVFNEMERGELKGRVVIDLS</sequence>
<evidence type="ECO:0000256" key="6">
    <source>
        <dbReference type="ARBA" id="ARBA00023027"/>
    </source>
</evidence>
<comment type="similarity">
    <text evidence="2">Belongs to the zinc-containing alcohol dehydrogenase family.</text>
</comment>
<proteinExistence type="inferred from homology"/>
<evidence type="ECO:0000313" key="8">
    <source>
        <dbReference type="EMBL" id="KKZ65573.1"/>
    </source>
</evidence>
<organism evidence="8 9">
    <name type="scientific">[Emmonsia] crescens</name>
    <dbReference type="NCBI Taxonomy" id="73230"/>
    <lineage>
        <taxon>Eukaryota</taxon>
        <taxon>Fungi</taxon>
        <taxon>Dikarya</taxon>
        <taxon>Ascomycota</taxon>
        <taxon>Pezizomycotina</taxon>
        <taxon>Eurotiomycetes</taxon>
        <taxon>Eurotiomycetidae</taxon>
        <taxon>Onygenales</taxon>
        <taxon>Ajellomycetaceae</taxon>
        <taxon>Emergomyces</taxon>
    </lineage>
</organism>
<evidence type="ECO:0000256" key="3">
    <source>
        <dbReference type="ARBA" id="ARBA00022723"/>
    </source>
</evidence>
<dbReference type="GO" id="GO:0004022">
    <property type="term" value="F:alcohol dehydrogenase (NAD+) activity"/>
    <property type="evidence" value="ECO:0007669"/>
    <property type="project" value="TreeGrafter"/>
</dbReference>
<keyword evidence="5" id="KW-0560">Oxidoreductase</keyword>
<dbReference type="Pfam" id="PF00107">
    <property type="entry name" value="ADH_zinc_N"/>
    <property type="match status" value="1"/>
</dbReference>
<dbReference type="AlphaFoldDB" id="A0A0G2I558"/>
<reference evidence="9" key="1">
    <citation type="journal article" date="2015" name="PLoS Genet.">
        <title>The dynamic genome and transcriptome of the human fungal pathogen Blastomyces and close relative Emmonsia.</title>
        <authorList>
            <person name="Munoz J.F."/>
            <person name="Gauthier G.M."/>
            <person name="Desjardins C.A."/>
            <person name="Gallo J.E."/>
            <person name="Holder J."/>
            <person name="Sullivan T.D."/>
            <person name="Marty A.J."/>
            <person name="Carmen J.C."/>
            <person name="Chen Z."/>
            <person name="Ding L."/>
            <person name="Gujja S."/>
            <person name="Magrini V."/>
            <person name="Misas E."/>
            <person name="Mitreva M."/>
            <person name="Priest M."/>
            <person name="Saif S."/>
            <person name="Whiston E.A."/>
            <person name="Young S."/>
            <person name="Zeng Q."/>
            <person name="Goldman W.E."/>
            <person name="Mardis E.R."/>
            <person name="Taylor J.W."/>
            <person name="McEwen J.G."/>
            <person name="Clay O.K."/>
            <person name="Klein B.S."/>
            <person name="Cuomo C.A."/>
        </authorList>
    </citation>
    <scope>NUCLEOTIDE SEQUENCE [LARGE SCALE GENOMIC DNA]</scope>
    <source>
        <strain evidence="9">UAMH 3008</strain>
    </source>
</reference>
<dbReference type="GO" id="GO:0046872">
    <property type="term" value="F:metal ion binding"/>
    <property type="evidence" value="ECO:0007669"/>
    <property type="project" value="UniProtKB-KW"/>
</dbReference>
<evidence type="ECO:0000256" key="2">
    <source>
        <dbReference type="ARBA" id="ARBA00008072"/>
    </source>
</evidence>
<gene>
    <name evidence="8" type="ORF">EMCG_08598</name>
</gene>
<protein>
    <submittedName>
        <fullName evidence="8">Alcohol dehydrogenase 2</fullName>
    </submittedName>
</protein>
<evidence type="ECO:0000256" key="4">
    <source>
        <dbReference type="ARBA" id="ARBA00022833"/>
    </source>
</evidence>
<dbReference type="PANTHER" id="PTHR42940">
    <property type="entry name" value="ALCOHOL DEHYDROGENASE 1-RELATED"/>
    <property type="match status" value="1"/>
</dbReference>
<dbReference type="SMART" id="SM00829">
    <property type="entry name" value="PKS_ER"/>
    <property type="match status" value="1"/>
</dbReference>
<evidence type="ECO:0000256" key="1">
    <source>
        <dbReference type="ARBA" id="ARBA00001947"/>
    </source>
</evidence>
<comment type="caution">
    <text evidence="8">The sequence shown here is derived from an EMBL/GenBank/DDBJ whole genome shotgun (WGS) entry which is preliminary data.</text>
</comment>
<dbReference type="InterPro" id="IPR013154">
    <property type="entry name" value="ADH-like_N"/>
</dbReference>
<dbReference type="InterPro" id="IPR020843">
    <property type="entry name" value="ER"/>
</dbReference>
<keyword evidence="6" id="KW-0520">NAD</keyword>
<evidence type="ECO:0000313" key="9">
    <source>
        <dbReference type="Proteomes" id="UP000034164"/>
    </source>
</evidence>
<evidence type="ECO:0000259" key="7">
    <source>
        <dbReference type="SMART" id="SM00829"/>
    </source>
</evidence>
<keyword evidence="3" id="KW-0479">Metal-binding</keyword>
<accession>A0A0G2I558</accession>
<dbReference type="SUPFAM" id="SSF50129">
    <property type="entry name" value="GroES-like"/>
    <property type="match status" value="1"/>
</dbReference>
<dbReference type="InterPro" id="IPR013149">
    <property type="entry name" value="ADH-like_C"/>
</dbReference>
<dbReference type="EMBL" id="LCZI01000623">
    <property type="protein sequence ID" value="KKZ65573.1"/>
    <property type="molecule type" value="Genomic_DNA"/>
</dbReference>
<dbReference type="InterPro" id="IPR036291">
    <property type="entry name" value="NAD(P)-bd_dom_sf"/>
</dbReference>
<dbReference type="PANTHER" id="PTHR42940:SF5">
    <property type="entry name" value="ALCOHOL DEHYDROGENASE 2"/>
    <property type="match status" value="1"/>
</dbReference>
<dbReference type="Proteomes" id="UP000034164">
    <property type="component" value="Unassembled WGS sequence"/>
</dbReference>
<evidence type="ECO:0000256" key="5">
    <source>
        <dbReference type="ARBA" id="ARBA00023002"/>
    </source>
</evidence>
<dbReference type="GO" id="GO:0005737">
    <property type="term" value="C:cytoplasm"/>
    <property type="evidence" value="ECO:0007669"/>
    <property type="project" value="TreeGrafter"/>
</dbReference>
<dbReference type="VEuPathDB" id="FungiDB:EMCG_08598"/>
<dbReference type="InterPro" id="IPR011032">
    <property type="entry name" value="GroES-like_sf"/>
</dbReference>
<dbReference type="Pfam" id="PF08240">
    <property type="entry name" value="ADH_N"/>
    <property type="match status" value="1"/>
</dbReference>
<feature type="domain" description="Enoyl reductase (ER)" evidence="7">
    <location>
        <begin position="20"/>
        <end position="365"/>
    </location>
</feature>
<name>A0A0G2I558_9EURO</name>
<dbReference type="OrthoDB" id="1879366at2759"/>
<dbReference type="CDD" id="cd08297">
    <property type="entry name" value="CAD3"/>
    <property type="match status" value="1"/>
</dbReference>
<comment type="cofactor">
    <cofactor evidence="1">
        <name>Zn(2+)</name>
        <dbReference type="ChEBI" id="CHEBI:29105"/>
    </cofactor>
</comment>